<dbReference type="InterPro" id="IPR001309">
    <property type="entry name" value="Pept_C14_p20"/>
</dbReference>
<dbReference type="InterPro" id="IPR029030">
    <property type="entry name" value="Caspase-like_dom_sf"/>
</dbReference>
<evidence type="ECO:0008006" key="11">
    <source>
        <dbReference type="Google" id="ProtNLM"/>
    </source>
</evidence>
<dbReference type="PANTHER" id="PTHR47901">
    <property type="entry name" value="CASPASE RECRUITMENT DOMAIN-CONTAINING PROTEIN 18"/>
    <property type="match status" value="1"/>
</dbReference>
<dbReference type="PROSITE" id="PS01122">
    <property type="entry name" value="CASPASE_CYS"/>
    <property type="match status" value="1"/>
</dbReference>
<dbReference type="SUPFAM" id="SSF52129">
    <property type="entry name" value="Caspase-like"/>
    <property type="match status" value="1"/>
</dbReference>
<dbReference type="GO" id="GO:0072557">
    <property type="term" value="C:IPAF inflammasome complex"/>
    <property type="evidence" value="ECO:0007669"/>
    <property type="project" value="TreeGrafter"/>
</dbReference>
<reference evidence="9" key="5">
    <citation type="submission" date="2025-09" db="UniProtKB">
        <authorList>
            <consortium name="Ensembl"/>
        </authorList>
    </citation>
    <scope>IDENTIFICATION</scope>
</reference>
<evidence type="ECO:0000313" key="9">
    <source>
        <dbReference type="Ensembl" id="ENSCMIP00000025227.1"/>
    </source>
</evidence>
<dbReference type="PROSITE" id="PS50208">
    <property type="entry name" value="CASPASE_P20"/>
    <property type="match status" value="1"/>
</dbReference>
<evidence type="ECO:0000313" key="10">
    <source>
        <dbReference type="Proteomes" id="UP000314986"/>
    </source>
</evidence>
<dbReference type="GO" id="GO:0050727">
    <property type="term" value="P:regulation of inflammatory response"/>
    <property type="evidence" value="ECO:0007669"/>
    <property type="project" value="TreeGrafter"/>
</dbReference>
<sequence>INNMEFENPQMMRRGADVDQNQMQKLLEGFGYKVETAKNLSAQEMGATLSTFSQRDEHLRSDSTFVVVMSHGLRDKICGRLHCPEREDTLHTDNIFNTLNNQNCKGLRGKPKVIIIQACRGDNQGHVYVSDSASPEPKLEPPADYEEDAPFYQVHKESDFICLCSSTPDNVSFRDVNKGSILIQHIIEVMRENAWKDHIEELFSKVQKCIYSEGGMGMSEVSYYTLVTNPSMRDAGSA</sequence>
<dbReference type="GO" id="GO:0006508">
    <property type="term" value="P:proteolysis"/>
    <property type="evidence" value="ECO:0007669"/>
    <property type="project" value="UniProtKB-KW"/>
</dbReference>
<dbReference type="InterPro" id="IPR002398">
    <property type="entry name" value="Pept_C14"/>
</dbReference>
<dbReference type="InterPro" id="IPR015917">
    <property type="entry name" value="Pept_C14A"/>
</dbReference>
<dbReference type="GO" id="GO:0072559">
    <property type="term" value="C:NLRP3 inflammasome complex"/>
    <property type="evidence" value="ECO:0007669"/>
    <property type="project" value="TreeGrafter"/>
</dbReference>
<dbReference type="PROSITE" id="PS01121">
    <property type="entry name" value="CASPASE_HIS"/>
    <property type="match status" value="1"/>
</dbReference>
<keyword evidence="4" id="KW-0788">Thiol protease</keyword>
<dbReference type="GeneTree" id="ENSGT00940000162428"/>
<accession>A0A4W3I8Z4</accession>
<evidence type="ECO:0000256" key="4">
    <source>
        <dbReference type="ARBA" id="ARBA00022807"/>
    </source>
</evidence>
<evidence type="ECO:0000256" key="1">
    <source>
        <dbReference type="ARBA" id="ARBA00010134"/>
    </source>
</evidence>
<comment type="similarity">
    <text evidence="1 6">Belongs to the peptidase C14A family.</text>
</comment>
<evidence type="ECO:0000259" key="7">
    <source>
        <dbReference type="PROSITE" id="PS50207"/>
    </source>
</evidence>
<organism evidence="9 10">
    <name type="scientific">Callorhinchus milii</name>
    <name type="common">Ghost shark</name>
    <dbReference type="NCBI Taxonomy" id="7868"/>
    <lineage>
        <taxon>Eukaryota</taxon>
        <taxon>Metazoa</taxon>
        <taxon>Chordata</taxon>
        <taxon>Craniata</taxon>
        <taxon>Vertebrata</taxon>
        <taxon>Chondrichthyes</taxon>
        <taxon>Holocephali</taxon>
        <taxon>Chimaeriformes</taxon>
        <taxon>Callorhinchidae</taxon>
        <taxon>Callorhinchus</taxon>
    </lineage>
</organism>
<dbReference type="SMART" id="SM00115">
    <property type="entry name" value="CASc"/>
    <property type="match status" value="1"/>
</dbReference>
<dbReference type="InterPro" id="IPR033139">
    <property type="entry name" value="Caspase_cys_AS"/>
</dbReference>
<keyword evidence="5" id="KW-0865">Zymogen</keyword>
<keyword evidence="2" id="KW-0645">Protease</keyword>
<proteinExistence type="inferred from homology"/>
<dbReference type="AlphaFoldDB" id="A0A4W3I8Z4"/>
<evidence type="ECO:0000256" key="6">
    <source>
        <dbReference type="RuleBase" id="RU003971"/>
    </source>
</evidence>
<dbReference type="InterPro" id="IPR016129">
    <property type="entry name" value="Caspase_his_AS"/>
</dbReference>
<dbReference type="GO" id="GO:0097169">
    <property type="term" value="C:AIM2 inflammasome complex"/>
    <property type="evidence" value="ECO:0007669"/>
    <property type="project" value="TreeGrafter"/>
</dbReference>
<feature type="domain" description="Caspase family p10" evidence="7">
    <location>
        <begin position="150"/>
        <end position="214"/>
    </location>
</feature>
<dbReference type="PROSITE" id="PS50207">
    <property type="entry name" value="CASPASE_P10"/>
    <property type="match status" value="1"/>
</dbReference>
<evidence type="ECO:0000256" key="3">
    <source>
        <dbReference type="ARBA" id="ARBA00022801"/>
    </source>
</evidence>
<reference evidence="10" key="2">
    <citation type="journal article" date="2007" name="PLoS Biol.">
        <title>Survey sequencing and comparative analysis of the elephant shark (Callorhinchus milii) genome.</title>
        <authorList>
            <person name="Venkatesh B."/>
            <person name="Kirkness E.F."/>
            <person name="Loh Y.H."/>
            <person name="Halpern A.L."/>
            <person name="Lee A.P."/>
            <person name="Johnson J."/>
            <person name="Dandona N."/>
            <person name="Viswanathan L.D."/>
            <person name="Tay A."/>
            <person name="Venter J.C."/>
            <person name="Strausberg R.L."/>
            <person name="Brenner S."/>
        </authorList>
    </citation>
    <scope>NUCLEOTIDE SEQUENCE [LARGE SCALE GENOMIC DNA]</scope>
</reference>
<evidence type="ECO:0000256" key="5">
    <source>
        <dbReference type="ARBA" id="ARBA00023145"/>
    </source>
</evidence>
<reference evidence="9" key="4">
    <citation type="submission" date="2025-08" db="UniProtKB">
        <authorList>
            <consortium name="Ensembl"/>
        </authorList>
    </citation>
    <scope>IDENTIFICATION</scope>
</reference>
<evidence type="ECO:0000259" key="8">
    <source>
        <dbReference type="PROSITE" id="PS50208"/>
    </source>
</evidence>
<evidence type="ECO:0000256" key="2">
    <source>
        <dbReference type="ARBA" id="ARBA00022670"/>
    </source>
</evidence>
<dbReference type="Proteomes" id="UP000314986">
    <property type="component" value="Unassembled WGS sequence"/>
</dbReference>
<name>A0A4W3I8Z4_CALMI</name>
<dbReference type="PANTHER" id="PTHR47901:SF3">
    <property type="entry name" value="CASPASE-1"/>
    <property type="match status" value="1"/>
</dbReference>
<reference evidence="10" key="3">
    <citation type="journal article" date="2014" name="Nature">
        <title>Elephant shark genome provides unique insights into gnathostome evolution.</title>
        <authorList>
            <consortium name="International Elephant Shark Genome Sequencing Consortium"/>
            <person name="Venkatesh B."/>
            <person name="Lee A.P."/>
            <person name="Ravi V."/>
            <person name="Maurya A.K."/>
            <person name="Lian M.M."/>
            <person name="Swann J.B."/>
            <person name="Ohta Y."/>
            <person name="Flajnik M.F."/>
            <person name="Sutoh Y."/>
            <person name="Kasahara M."/>
            <person name="Hoon S."/>
            <person name="Gangu V."/>
            <person name="Roy S.W."/>
            <person name="Irimia M."/>
            <person name="Korzh V."/>
            <person name="Kondrychyn I."/>
            <person name="Lim Z.W."/>
            <person name="Tay B.H."/>
            <person name="Tohari S."/>
            <person name="Kong K.W."/>
            <person name="Ho S."/>
            <person name="Lorente-Galdos B."/>
            <person name="Quilez J."/>
            <person name="Marques-Bonet T."/>
            <person name="Raney B.J."/>
            <person name="Ingham P.W."/>
            <person name="Tay A."/>
            <person name="Hillier L.W."/>
            <person name="Minx P."/>
            <person name="Boehm T."/>
            <person name="Wilson R.K."/>
            <person name="Brenner S."/>
            <person name="Warren W.C."/>
        </authorList>
    </citation>
    <scope>NUCLEOTIDE SEQUENCE [LARGE SCALE GENOMIC DNA]</scope>
</reference>
<dbReference type="GO" id="GO:0004197">
    <property type="term" value="F:cysteine-type endopeptidase activity"/>
    <property type="evidence" value="ECO:0007669"/>
    <property type="project" value="InterPro"/>
</dbReference>
<protein>
    <recommendedName>
        <fullName evidence="11">Caspase 1</fullName>
    </recommendedName>
</protein>
<dbReference type="Ensembl" id="ENSCMIT00000025640.1">
    <property type="protein sequence ID" value="ENSCMIP00000025227.1"/>
    <property type="gene ID" value="ENSCMIG00000011092.1"/>
</dbReference>
<dbReference type="CDD" id="cd00032">
    <property type="entry name" value="CASc"/>
    <property type="match status" value="1"/>
</dbReference>
<dbReference type="Pfam" id="PF00656">
    <property type="entry name" value="Peptidase_C14"/>
    <property type="match status" value="1"/>
</dbReference>
<keyword evidence="3" id="KW-0378">Hydrolase</keyword>
<dbReference type="InterPro" id="IPR011600">
    <property type="entry name" value="Pept_C14_caspase"/>
</dbReference>
<reference evidence="10" key="1">
    <citation type="journal article" date="2006" name="Science">
        <title>Ancient noncoding elements conserved in the human genome.</title>
        <authorList>
            <person name="Venkatesh B."/>
            <person name="Kirkness E.F."/>
            <person name="Loh Y.H."/>
            <person name="Halpern A.L."/>
            <person name="Lee A.P."/>
            <person name="Johnson J."/>
            <person name="Dandona N."/>
            <person name="Viswanathan L.D."/>
            <person name="Tay A."/>
            <person name="Venter J.C."/>
            <person name="Strausberg R.L."/>
            <person name="Brenner S."/>
        </authorList>
    </citation>
    <scope>NUCLEOTIDE SEQUENCE [LARGE SCALE GENOMIC DNA]</scope>
</reference>
<feature type="domain" description="Caspase family p20" evidence="8">
    <location>
        <begin position="1"/>
        <end position="123"/>
    </location>
</feature>
<dbReference type="Gene3D" id="3.40.50.1460">
    <property type="match status" value="1"/>
</dbReference>
<dbReference type="PRINTS" id="PR00376">
    <property type="entry name" value="IL1BCENZYME"/>
</dbReference>
<keyword evidence="10" id="KW-1185">Reference proteome</keyword>
<dbReference type="InterPro" id="IPR002138">
    <property type="entry name" value="Pept_C14_p10"/>
</dbReference>